<dbReference type="InterPro" id="IPR006311">
    <property type="entry name" value="TAT_signal"/>
</dbReference>
<evidence type="ECO:0000313" key="4">
    <source>
        <dbReference type="Proteomes" id="UP000266906"/>
    </source>
</evidence>
<organism evidence="3 4">
    <name type="scientific">Kitasatospora cineracea</name>
    <dbReference type="NCBI Taxonomy" id="88074"/>
    <lineage>
        <taxon>Bacteria</taxon>
        <taxon>Bacillati</taxon>
        <taxon>Actinomycetota</taxon>
        <taxon>Actinomycetes</taxon>
        <taxon>Kitasatosporales</taxon>
        <taxon>Streptomycetaceae</taxon>
        <taxon>Kitasatospora</taxon>
    </lineage>
</organism>
<comment type="caution">
    <text evidence="3">The sequence shown here is derived from an EMBL/GenBank/DDBJ whole genome shotgun (WGS) entry which is preliminary data.</text>
</comment>
<dbReference type="GO" id="GO:0017057">
    <property type="term" value="F:6-phosphogluconolactonase activity"/>
    <property type="evidence" value="ECO:0007669"/>
    <property type="project" value="TreeGrafter"/>
</dbReference>
<dbReference type="InterPro" id="IPR050282">
    <property type="entry name" value="Cycloisomerase_2"/>
</dbReference>
<dbReference type="SUPFAM" id="SSF51004">
    <property type="entry name" value="C-terminal (heme d1) domain of cytochrome cd1-nitrite reductase"/>
    <property type="match status" value="1"/>
</dbReference>
<dbReference type="InterPro" id="IPR019405">
    <property type="entry name" value="Lactonase_7-beta_prop"/>
</dbReference>
<accession>A0A3N4S954</accession>
<gene>
    <name evidence="3" type="ORF">EDD38_5440</name>
</gene>
<dbReference type="InterPro" id="IPR011048">
    <property type="entry name" value="Haem_d1_sf"/>
</dbReference>
<dbReference type="Proteomes" id="UP000266906">
    <property type="component" value="Unassembled WGS sequence"/>
</dbReference>
<dbReference type="AlphaFoldDB" id="A0A3N4S954"/>
<reference evidence="3 4" key="1">
    <citation type="submission" date="2018-11" db="EMBL/GenBank/DDBJ databases">
        <title>Sequencing the genomes of 1000 actinobacteria strains.</title>
        <authorList>
            <person name="Klenk H.-P."/>
        </authorList>
    </citation>
    <scope>NUCLEOTIDE SEQUENCE [LARGE SCALE GENOMIC DNA]</scope>
    <source>
        <strain evidence="3 4">DSM 44781</strain>
    </source>
</reference>
<dbReference type="PROSITE" id="PS51318">
    <property type="entry name" value="TAT"/>
    <property type="match status" value="1"/>
</dbReference>
<dbReference type="PANTHER" id="PTHR30344">
    <property type="entry name" value="6-PHOSPHOGLUCONOLACTONASE-RELATED"/>
    <property type="match status" value="1"/>
</dbReference>
<dbReference type="RefSeq" id="WP_244260052.1">
    <property type="nucleotide sequence ID" value="NZ_RKQG01000001.1"/>
</dbReference>
<name>A0A3N4S954_9ACTN</name>
<dbReference type="PANTHER" id="PTHR30344:SF1">
    <property type="entry name" value="6-PHOSPHOGLUCONOLACTONASE"/>
    <property type="match status" value="1"/>
</dbReference>
<dbReference type="EMBL" id="RKQG01000001">
    <property type="protein sequence ID" value="RPE37057.1"/>
    <property type="molecule type" value="Genomic_DNA"/>
</dbReference>
<feature type="chain" id="PRO_5017926342" evidence="2">
    <location>
        <begin position="33"/>
        <end position="379"/>
    </location>
</feature>
<evidence type="ECO:0000256" key="2">
    <source>
        <dbReference type="SAM" id="SignalP"/>
    </source>
</evidence>
<keyword evidence="2" id="KW-0732">Signal</keyword>
<comment type="similarity">
    <text evidence="1">Belongs to the cycloisomerase 2 family.</text>
</comment>
<proteinExistence type="inferred from homology"/>
<dbReference type="Pfam" id="PF10282">
    <property type="entry name" value="Lactonase"/>
    <property type="match status" value="1"/>
</dbReference>
<evidence type="ECO:0000256" key="1">
    <source>
        <dbReference type="ARBA" id="ARBA00005564"/>
    </source>
</evidence>
<dbReference type="Gene3D" id="2.130.10.10">
    <property type="entry name" value="YVTN repeat-like/Quinoprotein amine dehydrogenase"/>
    <property type="match status" value="1"/>
</dbReference>
<dbReference type="InterPro" id="IPR015943">
    <property type="entry name" value="WD40/YVTN_repeat-like_dom_sf"/>
</dbReference>
<keyword evidence="4" id="KW-1185">Reference proteome</keyword>
<evidence type="ECO:0000313" key="3">
    <source>
        <dbReference type="EMBL" id="RPE37057.1"/>
    </source>
</evidence>
<protein>
    <submittedName>
        <fullName evidence="3">6-phosphogluconolactonase (Cycloisomerase 2 family)</fullName>
    </submittedName>
</protein>
<sequence length="379" mass="38113">MSSTTRRTALTAALVTTLAAASALMCAGTASATADRDPHDIVYVQTASPGGNHVLSYQRDGAGVLHQVADVATGGKGGQLNGSQVDHLASQGSLAFDPAAGIVIATNAGSGTVSVLAVDGPLLTLRQSVPSGGAFPASVTVHGDTAYVLNSADGGSVQGFRIEHGRLAPLPGSHAALGLSTDTGEQQFVKTPGQVAFTDNGAKLVVTTKANGSVKVFDVAHDGTLRGAATTTDQAPGVPFAVVTHSDGRLVFADASGRVTSATLWTDDRVAPAAAVATDQMATCWIARNRDTAYVTNAGSDSISRFRVGADGSLTALGRTSTGAGPTDMTVSPAGDYLYAQTGKEGNIETFRIHADGSLKRTSTITVPGAVGGEGIIAP</sequence>
<dbReference type="GO" id="GO:0005829">
    <property type="term" value="C:cytosol"/>
    <property type="evidence" value="ECO:0007669"/>
    <property type="project" value="TreeGrafter"/>
</dbReference>
<feature type="signal peptide" evidence="2">
    <location>
        <begin position="1"/>
        <end position="32"/>
    </location>
</feature>